<dbReference type="Proteomes" id="UP000618952">
    <property type="component" value="Unassembled WGS sequence"/>
</dbReference>
<keyword evidence="2" id="KW-1185">Reference proteome</keyword>
<accession>A0ABR7QQQ6</accession>
<comment type="caution">
    <text evidence="1">The sequence shown here is derived from an EMBL/GenBank/DDBJ whole genome shotgun (WGS) entry which is preliminary data.</text>
</comment>
<reference evidence="1 2" key="1">
    <citation type="submission" date="2020-08" db="EMBL/GenBank/DDBJ databases">
        <title>Arenibacter gaetbuli sp. nov., isolated from a sand dune.</title>
        <authorList>
            <person name="Park S."/>
            <person name="Yoon J.-H."/>
        </authorList>
    </citation>
    <scope>NUCLEOTIDE SEQUENCE [LARGE SCALE GENOMIC DNA]</scope>
    <source>
        <strain evidence="1 2">BSSL-BM3</strain>
    </source>
</reference>
<gene>
    <name evidence="1" type="ORF">H4O18_16175</name>
</gene>
<dbReference type="InterPro" id="IPR012341">
    <property type="entry name" value="6hp_glycosidase-like_sf"/>
</dbReference>
<dbReference type="InterPro" id="IPR008928">
    <property type="entry name" value="6-hairpin_glycosidase_sf"/>
</dbReference>
<evidence type="ECO:0000313" key="1">
    <source>
        <dbReference type="EMBL" id="MBC8769536.1"/>
    </source>
</evidence>
<dbReference type="Gene3D" id="1.50.10.10">
    <property type="match status" value="1"/>
</dbReference>
<organism evidence="1 2">
    <name type="scientific">Arenibacter arenosicollis</name>
    <dbReference type="NCBI Taxonomy" id="2762274"/>
    <lineage>
        <taxon>Bacteria</taxon>
        <taxon>Pseudomonadati</taxon>
        <taxon>Bacteroidota</taxon>
        <taxon>Flavobacteriia</taxon>
        <taxon>Flavobacteriales</taxon>
        <taxon>Flavobacteriaceae</taxon>
        <taxon>Arenibacter</taxon>
    </lineage>
</organism>
<name>A0ABR7QQQ6_9FLAO</name>
<sequence>MNFKKKSILTLFSIAITASGIGQSETTATDRILSGKNFQFLETLTKTIIDSSRIYPGQKVADQMGNNNTGMVLVKPGGRGSYPAFWIRDYAMSLESGFITKEEQRNMLMLTASTQADRTWITKNGSLIPFGAIADHIRMDDSLPIYFPGTYSFEEQGTPQFGRTPPYGDQFFFVQMAHYYIKTTADLTILEQEINGTRLIDRLEIAFNVPPSRLDNHIVTTTDHFRGIDFGFRDVMTITGDLCYPSILKFRAALNLVELFEKLNNPAKAEKYSMIANKIKEALPLVFMDERGMLKASNGKGSQADVWSTALAIYYDILSKENTERTSRFLSHAYEKGHLAYKGNIRHILTTDDFNESTAWEFSLARKNTYQNGAYWGTPTGWVCHAIAKTNFKLAQKLAQEYIEDLRVNDFRKGVEYGAPYECFHPSGHKQNPLYMTTVSCPLAAFRKIVKP</sequence>
<dbReference type="EMBL" id="JACLHY010000019">
    <property type="protein sequence ID" value="MBC8769536.1"/>
    <property type="molecule type" value="Genomic_DNA"/>
</dbReference>
<protein>
    <submittedName>
        <fullName evidence="1">Uncharacterized protein</fullName>
    </submittedName>
</protein>
<proteinExistence type="predicted"/>
<dbReference type="RefSeq" id="WP_187586454.1">
    <property type="nucleotide sequence ID" value="NZ_JACLHY010000019.1"/>
</dbReference>
<evidence type="ECO:0000313" key="2">
    <source>
        <dbReference type="Proteomes" id="UP000618952"/>
    </source>
</evidence>
<dbReference type="SUPFAM" id="SSF48208">
    <property type="entry name" value="Six-hairpin glycosidases"/>
    <property type="match status" value="1"/>
</dbReference>